<proteinExistence type="predicted"/>
<protein>
    <recommendedName>
        <fullName evidence="3">Chitin-binding type-2 domain-containing protein</fullName>
    </recommendedName>
</protein>
<name>A0AAG5D1M2_ANOAO</name>
<evidence type="ECO:0008006" key="3">
    <source>
        <dbReference type="Google" id="ProtNLM"/>
    </source>
</evidence>
<dbReference type="Gene3D" id="2.170.140.10">
    <property type="entry name" value="Chitin binding domain"/>
    <property type="match status" value="1"/>
</dbReference>
<dbReference type="GO" id="GO:0008061">
    <property type="term" value="F:chitin binding"/>
    <property type="evidence" value="ECO:0007669"/>
    <property type="project" value="InterPro"/>
</dbReference>
<dbReference type="Proteomes" id="UP000075880">
    <property type="component" value="Unassembled WGS sequence"/>
</dbReference>
<organism evidence="1 2">
    <name type="scientific">Anopheles atroparvus</name>
    <name type="common">European mosquito</name>
    <dbReference type="NCBI Taxonomy" id="41427"/>
    <lineage>
        <taxon>Eukaryota</taxon>
        <taxon>Metazoa</taxon>
        <taxon>Ecdysozoa</taxon>
        <taxon>Arthropoda</taxon>
        <taxon>Hexapoda</taxon>
        <taxon>Insecta</taxon>
        <taxon>Pterygota</taxon>
        <taxon>Neoptera</taxon>
        <taxon>Endopterygota</taxon>
        <taxon>Diptera</taxon>
        <taxon>Nematocera</taxon>
        <taxon>Culicoidea</taxon>
        <taxon>Culicidae</taxon>
        <taxon>Anophelinae</taxon>
        <taxon>Anopheles</taxon>
    </lineage>
</organism>
<accession>A0AAG5D1M2</accession>
<dbReference type="EnsemblMetazoa" id="ENSAATROPT005472">
    <property type="protein sequence ID" value="ENSAATROPP005061"/>
    <property type="gene ID" value="ENSAATROPG004400"/>
</dbReference>
<dbReference type="SUPFAM" id="SSF57625">
    <property type="entry name" value="Invertebrate chitin-binding proteins"/>
    <property type="match status" value="1"/>
</dbReference>
<dbReference type="InterPro" id="IPR036508">
    <property type="entry name" value="Chitin-bd_dom_sf"/>
</dbReference>
<keyword evidence="2" id="KW-1185">Reference proteome</keyword>
<evidence type="ECO:0000313" key="2">
    <source>
        <dbReference type="Proteomes" id="UP000075880"/>
    </source>
</evidence>
<sequence>MQFYTMAPAPYRPPTFCQACKSCVKLMATSDAEGSLACTSPPSPPTNHEAHLYSEQQQQPMNLVRAPVPSTIRLQGKSVGAQQITPFVPFEMKVCPCDGILRDPYDKRSYYLCKRGLSMCDENKFTCAHGYIFDEASKKCIAERS</sequence>
<evidence type="ECO:0000313" key="1">
    <source>
        <dbReference type="EnsemblMetazoa" id="ENSAATROPP005061"/>
    </source>
</evidence>
<reference evidence="1" key="1">
    <citation type="submission" date="2024-04" db="UniProtKB">
        <authorList>
            <consortium name="EnsemblMetazoa"/>
        </authorList>
    </citation>
    <scope>IDENTIFICATION</scope>
    <source>
        <strain evidence="1">EBRO</strain>
    </source>
</reference>
<dbReference type="AlphaFoldDB" id="A0AAG5D1M2"/>